<reference evidence="4 6" key="2">
    <citation type="submission" date="2018-06" db="EMBL/GenBank/DDBJ databases">
        <authorList>
            <consortium name="IHU Genomes"/>
        </authorList>
    </citation>
    <scope>NUCLEOTIDE SEQUENCE [LARGE SCALE GENOMIC DNA]</scope>
    <source>
        <strain evidence="4 6">NEC25</strain>
    </source>
</reference>
<reference evidence="2" key="3">
    <citation type="submission" date="2022-10" db="EMBL/GenBank/DDBJ databases">
        <authorList>
            <person name="Aires J."/>
            <person name="Mesa V."/>
        </authorList>
    </citation>
    <scope>NUCLEOTIDE SEQUENCE</scope>
    <source>
        <strain evidence="2">Clostridium neonatale JD116</strain>
    </source>
</reference>
<dbReference type="Proteomes" id="UP000220840">
    <property type="component" value="Unassembled WGS sequence"/>
</dbReference>
<organism evidence="3 5">
    <name type="scientific">Clostridium neonatale</name>
    <dbReference type="NCBI Taxonomy" id="137838"/>
    <lineage>
        <taxon>Bacteria</taxon>
        <taxon>Bacillati</taxon>
        <taxon>Bacillota</taxon>
        <taxon>Clostridia</taxon>
        <taxon>Eubacteriales</taxon>
        <taxon>Clostridiaceae</taxon>
        <taxon>Clostridium</taxon>
    </lineage>
</organism>
<dbReference type="Proteomes" id="UP001189143">
    <property type="component" value="Unassembled WGS sequence"/>
</dbReference>
<evidence type="ECO:0000313" key="4">
    <source>
        <dbReference type="EMBL" id="VCT86154.1"/>
    </source>
</evidence>
<keyword evidence="5" id="KW-1185">Reference proteome</keyword>
<keyword evidence="1" id="KW-0812">Transmembrane</keyword>
<name>A0A2A7MB32_9CLOT</name>
<dbReference type="EMBL" id="UWJD01000003">
    <property type="protein sequence ID" value="VCT86154.1"/>
    <property type="molecule type" value="Genomic_DNA"/>
</dbReference>
<protein>
    <submittedName>
        <fullName evidence="3">Uncharacterized protein</fullName>
    </submittedName>
</protein>
<dbReference type="OrthoDB" id="1905159at2"/>
<evidence type="ECO:0000313" key="6">
    <source>
        <dbReference type="Proteomes" id="UP000431451"/>
    </source>
</evidence>
<gene>
    <name evidence="2" type="ORF">CNEO2_290054</name>
    <name evidence="4" type="ORF">CNEONATNEC25_03764</name>
    <name evidence="3" type="ORF">CQ394_20710</name>
</gene>
<keyword evidence="1" id="KW-1133">Transmembrane helix</keyword>
<evidence type="ECO:0000256" key="1">
    <source>
        <dbReference type="SAM" id="Phobius"/>
    </source>
</evidence>
<keyword evidence="1" id="KW-0472">Membrane</keyword>
<evidence type="ECO:0000313" key="5">
    <source>
        <dbReference type="Proteomes" id="UP000220840"/>
    </source>
</evidence>
<proteinExistence type="predicted"/>
<sequence>MDTVLEQFIASDRPKRISNGFKNLAIGLAVAGVLVFVASNIIGIALEIAAAALFIGSYFMYIDYEYEMFEGNITISKIYRASKRKLAQKIDKDQVKRVYIIERKDALKKGVQAYYNTNLDGLKIYTFELNNQKVVQLALNKKMSDMVDIYYKQKFTL</sequence>
<dbReference type="GeneID" id="68879309"/>
<evidence type="ECO:0000313" key="3">
    <source>
        <dbReference type="EMBL" id="PEG28885.1"/>
    </source>
</evidence>
<dbReference type="EMBL" id="CAMTCP010000221">
    <property type="protein sequence ID" value="CAI3591862.1"/>
    <property type="molecule type" value="Genomic_DNA"/>
</dbReference>
<accession>A0A2A7MB32</accession>
<dbReference type="EMBL" id="PDCJ01000007">
    <property type="protein sequence ID" value="PEG28885.1"/>
    <property type="molecule type" value="Genomic_DNA"/>
</dbReference>
<feature type="transmembrane region" description="Helical" evidence="1">
    <location>
        <begin position="44"/>
        <end position="62"/>
    </location>
</feature>
<feature type="transmembrane region" description="Helical" evidence="1">
    <location>
        <begin position="21"/>
        <end position="38"/>
    </location>
</feature>
<dbReference type="RefSeq" id="WP_058293081.1">
    <property type="nucleotide sequence ID" value="NZ_CAKJVD010000067.1"/>
</dbReference>
<evidence type="ECO:0000313" key="2">
    <source>
        <dbReference type="EMBL" id="CAI3591862.1"/>
    </source>
</evidence>
<dbReference type="Proteomes" id="UP000431451">
    <property type="component" value="Unassembled WGS sequence"/>
</dbReference>
<reference evidence="3 5" key="1">
    <citation type="submission" date="2017-10" db="EMBL/GenBank/DDBJ databases">
        <title>Effective Description of Clostridium neonatale sp. nov. linked to necrotizing enterocolitis in neonates and a clarification of species assignable to the genus Clostridium (Prazmowski 1880) emend. Lawson and Rainey 2016.</title>
        <authorList>
            <person name="Bernard K."/>
            <person name="Burdz T."/>
            <person name="Wiebe D."/>
            <person name="Balcewich B."/>
            <person name="Alfa M."/>
            <person name="Bernier A.-M."/>
        </authorList>
    </citation>
    <scope>NUCLEOTIDE SEQUENCE [LARGE SCALE GENOMIC DNA]</scope>
    <source>
        <strain evidence="3 5">LCDC99A005</strain>
    </source>
</reference>
<dbReference type="AlphaFoldDB" id="A0A2A7MB32"/>